<dbReference type="NCBIfam" id="TIGR02432">
    <property type="entry name" value="lysidine_TilS_N"/>
    <property type="match status" value="1"/>
</dbReference>
<comment type="catalytic activity">
    <reaction evidence="5 6">
        <text>cytidine(34) in tRNA(Ile2) + L-lysine + ATP = lysidine(34) in tRNA(Ile2) + AMP + diphosphate + H(+)</text>
        <dbReference type="Rhea" id="RHEA:43744"/>
        <dbReference type="Rhea" id="RHEA-COMP:10625"/>
        <dbReference type="Rhea" id="RHEA-COMP:10670"/>
        <dbReference type="ChEBI" id="CHEBI:15378"/>
        <dbReference type="ChEBI" id="CHEBI:30616"/>
        <dbReference type="ChEBI" id="CHEBI:32551"/>
        <dbReference type="ChEBI" id="CHEBI:33019"/>
        <dbReference type="ChEBI" id="CHEBI:82748"/>
        <dbReference type="ChEBI" id="CHEBI:83665"/>
        <dbReference type="ChEBI" id="CHEBI:456215"/>
        <dbReference type="EC" id="6.3.4.19"/>
    </reaction>
</comment>
<evidence type="ECO:0000256" key="5">
    <source>
        <dbReference type="ARBA" id="ARBA00048539"/>
    </source>
</evidence>
<dbReference type="EC" id="6.3.4.19" evidence="6"/>
<evidence type="ECO:0000313" key="9">
    <source>
        <dbReference type="Proteomes" id="UP000619033"/>
    </source>
</evidence>
<comment type="subcellular location">
    <subcellularLocation>
        <location evidence="6">Cytoplasm</location>
    </subcellularLocation>
</comment>
<proteinExistence type="inferred from homology"/>
<keyword evidence="4 6" id="KW-0067">ATP-binding</keyword>
<name>A0A8J7MNV4_9RHOB</name>
<evidence type="ECO:0000256" key="2">
    <source>
        <dbReference type="ARBA" id="ARBA00022694"/>
    </source>
</evidence>
<dbReference type="CDD" id="cd01992">
    <property type="entry name" value="TilS_N"/>
    <property type="match status" value="1"/>
</dbReference>
<comment type="function">
    <text evidence="6">Ligates lysine onto the cytidine present at position 34 of the AUA codon-specific tRNA(Ile) that contains the anticodon CAU, in an ATP-dependent manner. Cytidine is converted to lysidine, thus changing the amino acid specificity of the tRNA from methionine to isoleucine.</text>
</comment>
<protein>
    <recommendedName>
        <fullName evidence="6">tRNA(Ile)-lysidine synthase</fullName>
        <ecNumber evidence="6">6.3.4.19</ecNumber>
    </recommendedName>
    <alternativeName>
        <fullName evidence="6">tRNA(Ile)-2-lysyl-cytidine synthase</fullName>
    </alternativeName>
    <alternativeName>
        <fullName evidence="6">tRNA(Ile)-lysidine synthetase</fullName>
    </alternativeName>
</protein>
<dbReference type="InterPro" id="IPR012094">
    <property type="entry name" value="tRNA_Ile_lys_synt"/>
</dbReference>
<dbReference type="Pfam" id="PF01171">
    <property type="entry name" value="ATP_bind_3"/>
    <property type="match status" value="1"/>
</dbReference>
<reference evidence="8" key="1">
    <citation type="submission" date="2021-01" db="EMBL/GenBank/DDBJ databases">
        <title>Genome seq and assembly of Tabrizicola sp. KVB23.</title>
        <authorList>
            <person name="Chhetri G."/>
        </authorList>
    </citation>
    <scope>NUCLEOTIDE SEQUENCE</scope>
    <source>
        <strain evidence="8">KVB23</strain>
    </source>
</reference>
<keyword evidence="3 6" id="KW-0547">Nucleotide-binding</keyword>
<dbReference type="GO" id="GO:0005737">
    <property type="term" value="C:cytoplasm"/>
    <property type="evidence" value="ECO:0007669"/>
    <property type="project" value="UniProtKB-SubCell"/>
</dbReference>
<keyword evidence="2 6" id="KW-0819">tRNA processing</keyword>
<evidence type="ECO:0000256" key="1">
    <source>
        <dbReference type="ARBA" id="ARBA00022598"/>
    </source>
</evidence>
<organism evidence="8 9">
    <name type="scientific">Fuscibacter oryzae</name>
    <dbReference type="NCBI Taxonomy" id="2803939"/>
    <lineage>
        <taxon>Bacteria</taxon>
        <taxon>Pseudomonadati</taxon>
        <taxon>Pseudomonadota</taxon>
        <taxon>Alphaproteobacteria</taxon>
        <taxon>Rhodobacterales</taxon>
        <taxon>Paracoccaceae</taxon>
        <taxon>Fuscibacter</taxon>
    </lineage>
</organism>
<dbReference type="AlphaFoldDB" id="A0A8J7MNV4"/>
<comment type="domain">
    <text evidence="6">The N-terminal region contains the highly conserved SGGXDS motif, predicted to be a P-loop motif involved in ATP binding.</text>
</comment>
<keyword evidence="6" id="KW-0963">Cytoplasm</keyword>
<dbReference type="GO" id="GO:0032267">
    <property type="term" value="F:tRNA(Ile)-lysidine synthase activity"/>
    <property type="evidence" value="ECO:0007669"/>
    <property type="project" value="UniProtKB-EC"/>
</dbReference>
<dbReference type="HAMAP" id="MF_01161">
    <property type="entry name" value="tRNA_Ile_lys_synt"/>
    <property type="match status" value="1"/>
</dbReference>
<evidence type="ECO:0000259" key="7">
    <source>
        <dbReference type="Pfam" id="PF01171"/>
    </source>
</evidence>
<dbReference type="PANTHER" id="PTHR43033">
    <property type="entry name" value="TRNA(ILE)-LYSIDINE SYNTHASE-RELATED"/>
    <property type="match status" value="1"/>
</dbReference>
<feature type="domain" description="tRNA(Ile)-lysidine/2-thiocytidine synthase N-terminal" evidence="7">
    <location>
        <begin position="27"/>
        <end position="203"/>
    </location>
</feature>
<evidence type="ECO:0000256" key="6">
    <source>
        <dbReference type="HAMAP-Rule" id="MF_01161"/>
    </source>
</evidence>
<dbReference type="Proteomes" id="UP000619033">
    <property type="component" value="Unassembled WGS sequence"/>
</dbReference>
<dbReference type="InterPro" id="IPR012795">
    <property type="entry name" value="tRNA_Ile_lys_synt_N"/>
</dbReference>
<dbReference type="PANTHER" id="PTHR43033:SF1">
    <property type="entry name" value="TRNA(ILE)-LYSIDINE SYNTHASE-RELATED"/>
    <property type="match status" value="1"/>
</dbReference>
<keyword evidence="1 6" id="KW-0436">Ligase</keyword>
<gene>
    <name evidence="6 8" type="primary">tilS</name>
    <name evidence="8" type="ORF">JI744_03675</name>
</gene>
<dbReference type="Gene3D" id="3.40.50.620">
    <property type="entry name" value="HUPs"/>
    <property type="match status" value="1"/>
</dbReference>
<comment type="similarity">
    <text evidence="6">Belongs to the tRNA(Ile)-lysidine synthase family.</text>
</comment>
<evidence type="ECO:0000313" key="8">
    <source>
        <dbReference type="EMBL" id="MBL4927198.1"/>
    </source>
</evidence>
<dbReference type="SUPFAM" id="SSF52402">
    <property type="entry name" value="Adenine nucleotide alpha hydrolases-like"/>
    <property type="match status" value="1"/>
</dbReference>
<dbReference type="GO" id="GO:0006400">
    <property type="term" value="P:tRNA modification"/>
    <property type="evidence" value="ECO:0007669"/>
    <property type="project" value="UniProtKB-UniRule"/>
</dbReference>
<dbReference type="RefSeq" id="WP_202658351.1">
    <property type="nucleotide sequence ID" value="NZ_JAESVP010000002.1"/>
</dbReference>
<feature type="binding site" evidence="6">
    <location>
        <begin position="32"/>
        <end position="37"/>
    </location>
    <ligand>
        <name>ATP</name>
        <dbReference type="ChEBI" id="CHEBI:30616"/>
    </ligand>
</feature>
<accession>A0A8J7MNV4</accession>
<comment type="caution">
    <text evidence="8">The sequence shown here is derived from an EMBL/GenBank/DDBJ whole genome shotgun (WGS) entry which is preliminary data.</text>
</comment>
<evidence type="ECO:0000256" key="4">
    <source>
        <dbReference type="ARBA" id="ARBA00022840"/>
    </source>
</evidence>
<keyword evidence="9" id="KW-1185">Reference proteome</keyword>
<dbReference type="InterPro" id="IPR011063">
    <property type="entry name" value="TilS/TtcA_N"/>
</dbReference>
<dbReference type="InterPro" id="IPR014729">
    <property type="entry name" value="Rossmann-like_a/b/a_fold"/>
</dbReference>
<dbReference type="GO" id="GO:0005524">
    <property type="term" value="F:ATP binding"/>
    <property type="evidence" value="ECO:0007669"/>
    <property type="project" value="UniProtKB-UniRule"/>
</dbReference>
<sequence length="414" mass="43652">MGDTGAAEAALFAALGATFPQGRPERVAVAVSGGGDSMALLALMAEMPGWQVHAVTVDHGLRAEAAAEAALVARFCAAHGLPHSVLRWDHGGAPKGNLMEAARLARLSLIGEWARGQGIAHVALGHTAQDQAETLLLGLSRAAGLDGLSGMRANWQDGGITWLRPLLAFSREDLRQVLLRRGIDWAEDPSNANDRFLRVRIRKALEPLAALGISAEMLAQSAAALAQSRAALDRMTDAAAQSVMVQRAGALCLNRDAVAGTDPEILRRLLRRAVLWLTCARHAPRAEALQRLVAALKAGQAATLGGVRLVPALTGLWLCREVRSLGPAVAPGMLWDGRWQVQGPFAPGDQVAALGAAGLAQLADWRSMGLPRAVLLATPAIWRQGQLVAAPLAGNFPEWQAEVVPACHAFNIAH</sequence>
<dbReference type="EMBL" id="JAESVP010000002">
    <property type="protein sequence ID" value="MBL4927198.1"/>
    <property type="molecule type" value="Genomic_DNA"/>
</dbReference>
<evidence type="ECO:0000256" key="3">
    <source>
        <dbReference type="ARBA" id="ARBA00022741"/>
    </source>
</evidence>